<dbReference type="InterPro" id="IPR013149">
    <property type="entry name" value="ADH-like_C"/>
</dbReference>
<dbReference type="RefSeq" id="WP_381526166.1">
    <property type="nucleotide sequence ID" value="NZ_JBHULN010000018.1"/>
</dbReference>
<dbReference type="CDD" id="cd08255">
    <property type="entry name" value="2-desacetyl-2-hydroxyethyl_bacteriochlorophyllide_like"/>
    <property type="match status" value="1"/>
</dbReference>
<dbReference type="Gene3D" id="3.40.50.720">
    <property type="entry name" value="NAD(P)-binding Rossmann-like Domain"/>
    <property type="match status" value="2"/>
</dbReference>
<dbReference type="SMART" id="SM00829">
    <property type="entry name" value="PKS_ER"/>
    <property type="match status" value="1"/>
</dbReference>
<evidence type="ECO:0000256" key="1">
    <source>
        <dbReference type="ARBA" id="ARBA00001947"/>
    </source>
</evidence>
<name>A0ABW5MB56_9BACT</name>
<dbReference type="PANTHER" id="PTHR43350">
    <property type="entry name" value="NAD-DEPENDENT ALCOHOL DEHYDROGENASE"/>
    <property type="match status" value="1"/>
</dbReference>
<keyword evidence="5" id="KW-0560">Oxidoreductase</keyword>
<dbReference type="InterPro" id="IPR020843">
    <property type="entry name" value="ER"/>
</dbReference>
<dbReference type="Gene3D" id="3.90.180.10">
    <property type="entry name" value="Medium-chain alcohol dehydrogenases, catalytic domain"/>
    <property type="match status" value="2"/>
</dbReference>
<dbReference type="PANTHER" id="PTHR43350:SF19">
    <property type="entry name" value="D-GULOSIDE 3-DEHYDROGENASE"/>
    <property type="match status" value="1"/>
</dbReference>
<evidence type="ECO:0000313" key="7">
    <source>
        <dbReference type="EMBL" id="MFD2573464.1"/>
    </source>
</evidence>
<dbReference type="Pfam" id="PF00107">
    <property type="entry name" value="ADH_zinc_N"/>
    <property type="match status" value="1"/>
</dbReference>
<organism evidence="7 8">
    <name type="scientific">Spirosoma soli</name>
    <dbReference type="NCBI Taxonomy" id="1770529"/>
    <lineage>
        <taxon>Bacteria</taxon>
        <taxon>Pseudomonadati</taxon>
        <taxon>Bacteroidota</taxon>
        <taxon>Cytophagia</taxon>
        <taxon>Cytophagales</taxon>
        <taxon>Cytophagaceae</taxon>
        <taxon>Spirosoma</taxon>
    </lineage>
</organism>
<dbReference type="InterPro" id="IPR000683">
    <property type="entry name" value="Gfo/Idh/MocA-like_OxRdtase_N"/>
</dbReference>
<proteinExistence type="inferred from homology"/>
<dbReference type="Pfam" id="PF01408">
    <property type="entry name" value="GFO_IDH_MocA"/>
    <property type="match status" value="1"/>
</dbReference>
<dbReference type="SUPFAM" id="SSF50129">
    <property type="entry name" value="GroES-like"/>
    <property type="match status" value="1"/>
</dbReference>
<feature type="domain" description="Enoyl reductase (ER)" evidence="6">
    <location>
        <begin position="3"/>
        <end position="340"/>
    </location>
</feature>
<protein>
    <submittedName>
        <fullName evidence="7">Bi-domain-containing oxidoreductase</fullName>
    </submittedName>
</protein>
<comment type="cofactor">
    <cofactor evidence="1">
        <name>Zn(2+)</name>
        <dbReference type="ChEBI" id="CHEBI:29105"/>
    </cofactor>
</comment>
<keyword evidence="4" id="KW-0862">Zinc</keyword>
<evidence type="ECO:0000256" key="3">
    <source>
        <dbReference type="ARBA" id="ARBA00022723"/>
    </source>
</evidence>
<gene>
    <name evidence="7" type="ORF">ACFSUS_22685</name>
</gene>
<dbReference type="SUPFAM" id="SSF51735">
    <property type="entry name" value="NAD(P)-binding Rossmann-fold domains"/>
    <property type="match status" value="2"/>
</dbReference>
<dbReference type="InterPro" id="IPR036291">
    <property type="entry name" value="NAD(P)-bd_dom_sf"/>
</dbReference>
<keyword evidence="3" id="KW-0479">Metal-binding</keyword>
<evidence type="ECO:0000256" key="2">
    <source>
        <dbReference type="ARBA" id="ARBA00008072"/>
    </source>
</evidence>
<comment type="similarity">
    <text evidence="2">Belongs to the zinc-containing alcohol dehydrogenase family.</text>
</comment>
<reference evidence="8" key="1">
    <citation type="journal article" date="2019" name="Int. J. Syst. Evol. Microbiol.">
        <title>The Global Catalogue of Microorganisms (GCM) 10K type strain sequencing project: providing services to taxonomists for standard genome sequencing and annotation.</title>
        <authorList>
            <consortium name="The Broad Institute Genomics Platform"/>
            <consortium name="The Broad Institute Genome Sequencing Center for Infectious Disease"/>
            <person name="Wu L."/>
            <person name="Ma J."/>
        </authorList>
    </citation>
    <scope>NUCLEOTIDE SEQUENCE [LARGE SCALE GENOMIC DNA]</scope>
    <source>
        <strain evidence="8">KCTC 42805</strain>
    </source>
</reference>
<dbReference type="Gene3D" id="3.30.360.10">
    <property type="entry name" value="Dihydrodipicolinate Reductase, domain 2"/>
    <property type="match status" value="1"/>
</dbReference>
<sequence>MKQLVQNLRTGQTLLEDIPIPQVGRGQVLIQTRRSLVSLGTERMLVEFGKANLIDKVRQQPGRVKQVFEKMQADGIRPTIDAVFRKLDQPIPLGYCNVGTVLAVGQDVTDIRVGDRVASNGPHAEVVCVPRNLVARVPNNVSDDEAVFTVVGAIGLHGIRRVNPTFGETVVVIGLGLIGLLTAELLRLNGCRVIGLDVDETKLKLAQQRGITVFNSNHTDPVKAVLTLTNQAGADGADGVIITASTKGDTVIAQSAQMCRKQGRIVLVGVVGLNINRADFYKKEQTFQVSCSYGPGRYDDTYEQQGHDYPLPYVRWTENRNFETVLQQLSEGRLDVKPLITEIVPLADYDKIYSRIGEYNGIASLLSYSGEVELTPTIVLRETHYQSHTGTVGIIGAGNFTGAILLPALRAAKADVKIIASAGGLNATLLAKKFGITQSTTDYQQIINDPDINLCIITTRHNSHAQLTVEALQAGKHVFVEKPLAIYDHELAQIIAAQQVSGRVVMVGFNRRFSPYAQKMKALLGGQRSHQLPMNVVATMNAGFIPADSWVHDRRVGGGRILGEACHLVDLITFLTGSRVVSVSMNAMGQQPAETTDSASMLLRYENGSMGVINYFSNGSKAYAKERVEVYSQERTLILDNFRKLTAYGFRGFSTLSGRQDKGHTEQIKRLVQLIRAEGLNDREQALCEPLIPFGEIVNTTQVTLAAMRSLQEGRWVDVASIGGRVLPESHD</sequence>
<evidence type="ECO:0000313" key="8">
    <source>
        <dbReference type="Proteomes" id="UP001597469"/>
    </source>
</evidence>
<dbReference type="EMBL" id="JBHULN010000018">
    <property type="protein sequence ID" value="MFD2573464.1"/>
    <property type="molecule type" value="Genomic_DNA"/>
</dbReference>
<keyword evidence="8" id="KW-1185">Reference proteome</keyword>
<dbReference type="SUPFAM" id="SSF55347">
    <property type="entry name" value="Glyceraldehyde-3-phosphate dehydrogenase-like, C-terminal domain"/>
    <property type="match status" value="1"/>
</dbReference>
<dbReference type="Pfam" id="PF22725">
    <property type="entry name" value="GFO_IDH_MocA_C3"/>
    <property type="match status" value="1"/>
</dbReference>
<accession>A0ABW5MB56</accession>
<dbReference type="InterPro" id="IPR011032">
    <property type="entry name" value="GroES-like_sf"/>
</dbReference>
<evidence type="ECO:0000256" key="4">
    <source>
        <dbReference type="ARBA" id="ARBA00022833"/>
    </source>
</evidence>
<dbReference type="Proteomes" id="UP001597469">
    <property type="component" value="Unassembled WGS sequence"/>
</dbReference>
<comment type="caution">
    <text evidence="7">The sequence shown here is derived from an EMBL/GenBank/DDBJ whole genome shotgun (WGS) entry which is preliminary data.</text>
</comment>
<evidence type="ECO:0000256" key="5">
    <source>
        <dbReference type="ARBA" id="ARBA00023002"/>
    </source>
</evidence>
<evidence type="ECO:0000259" key="6">
    <source>
        <dbReference type="SMART" id="SM00829"/>
    </source>
</evidence>
<dbReference type="InterPro" id="IPR055170">
    <property type="entry name" value="GFO_IDH_MocA-like_dom"/>
</dbReference>